<dbReference type="RefSeq" id="WP_012157998.1">
    <property type="nucleotide sequence ID" value="NC_009922.1"/>
</dbReference>
<dbReference type="InterPro" id="IPR016195">
    <property type="entry name" value="Pol/histidinol_Pase-like"/>
</dbReference>
<feature type="domain" description="Polymerase/histidinol phosphatase N-terminal" evidence="1">
    <location>
        <begin position="9"/>
        <end position="73"/>
    </location>
</feature>
<dbReference type="OrthoDB" id="9804333at2"/>
<accession>A8MFP4</accession>
<organism evidence="2 3">
    <name type="scientific">Alkaliphilus oremlandii (strain OhILAs)</name>
    <name type="common">Clostridium oremlandii (strain OhILAs)</name>
    <dbReference type="NCBI Taxonomy" id="350688"/>
    <lineage>
        <taxon>Bacteria</taxon>
        <taxon>Bacillati</taxon>
        <taxon>Bacillota</taxon>
        <taxon>Clostridia</taxon>
        <taxon>Peptostreptococcales</taxon>
        <taxon>Natronincolaceae</taxon>
        <taxon>Alkaliphilus</taxon>
    </lineage>
</organism>
<evidence type="ECO:0000313" key="2">
    <source>
        <dbReference type="EMBL" id="ABW17683.1"/>
    </source>
</evidence>
<evidence type="ECO:0000313" key="3">
    <source>
        <dbReference type="Proteomes" id="UP000000269"/>
    </source>
</evidence>
<evidence type="ECO:0000259" key="1">
    <source>
        <dbReference type="SMART" id="SM00481"/>
    </source>
</evidence>
<gene>
    <name evidence="2" type="ordered locus">Clos_0115</name>
</gene>
<dbReference type="PANTHER" id="PTHR42924">
    <property type="entry name" value="EXONUCLEASE"/>
    <property type="match status" value="1"/>
</dbReference>
<dbReference type="HOGENOM" id="CLU_067347_1_0_9"/>
<dbReference type="Gene3D" id="3.20.20.140">
    <property type="entry name" value="Metal-dependent hydrolases"/>
    <property type="match status" value="1"/>
</dbReference>
<name>A8MFP4_ALKOO</name>
<reference evidence="3" key="1">
    <citation type="submission" date="2007-10" db="EMBL/GenBank/DDBJ databases">
        <title>Complete genome of Alkaliphilus oremlandii OhILAs.</title>
        <authorList>
            <person name="Copeland A."/>
            <person name="Lucas S."/>
            <person name="Lapidus A."/>
            <person name="Barry K."/>
            <person name="Detter J.C."/>
            <person name="Glavina del Rio T."/>
            <person name="Hammon N."/>
            <person name="Israni S."/>
            <person name="Dalin E."/>
            <person name="Tice H."/>
            <person name="Pitluck S."/>
            <person name="Chain P."/>
            <person name="Malfatti S."/>
            <person name="Shin M."/>
            <person name="Vergez L."/>
            <person name="Schmutz J."/>
            <person name="Larimer F."/>
            <person name="Land M."/>
            <person name="Hauser L."/>
            <person name="Kyrpides N."/>
            <person name="Mikhailova N."/>
            <person name="Stolz J.F."/>
            <person name="Dawson A."/>
            <person name="Fisher E."/>
            <person name="Crable B."/>
            <person name="Perera E."/>
            <person name="Lisak J."/>
            <person name="Ranganathan M."/>
            <person name="Basu P."/>
            <person name="Richardson P."/>
        </authorList>
    </citation>
    <scope>NUCLEOTIDE SEQUENCE [LARGE SCALE GENOMIC DNA]</scope>
    <source>
        <strain evidence="3">OhILAs</strain>
    </source>
</reference>
<dbReference type="InterPro" id="IPR052018">
    <property type="entry name" value="PHP_domain"/>
</dbReference>
<dbReference type="Gene3D" id="1.10.150.650">
    <property type="match status" value="1"/>
</dbReference>
<dbReference type="KEGG" id="aoe:Clos_0115"/>
<sequence length="276" mass="32309">MDRKDQYQVDMHIHTTASDGTWTMEKLLEFILKSNIKLFSITDHDTIENSIKMFHRVPDNINYVIGTEISCTYDMEEYHITAYDFDYRNSKLNGLIEFNQIRRKEFNRKIIEFVKEIDKITDITDYFLYKYDRNRGGWESLNYLLDKNIVGNLKEYFEIVKLSNKKIRFKSPQEVIDIIKDAGGHPFLAHPSAYKNGGKLPAEVLKEWKAYGISGIECFSPYLRNIEDGNYYVKFCNENNLMISAGSDCHGEFNNRALGIPKVGVDEIRLDFMKNI</sequence>
<dbReference type="EMBL" id="CP000853">
    <property type="protein sequence ID" value="ABW17683.1"/>
    <property type="molecule type" value="Genomic_DNA"/>
</dbReference>
<dbReference type="Proteomes" id="UP000000269">
    <property type="component" value="Chromosome"/>
</dbReference>
<dbReference type="GO" id="GO:0004534">
    <property type="term" value="F:5'-3' RNA exonuclease activity"/>
    <property type="evidence" value="ECO:0007669"/>
    <property type="project" value="TreeGrafter"/>
</dbReference>
<dbReference type="GO" id="GO:0035312">
    <property type="term" value="F:5'-3' DNA exonuclease activity"/>
    <property type="evidence" value="ECO:0007669"/>
    <property type="project" value="TreeGrafter"/>
</dbReference>
<dbReference type="AlphaFoldDB" id="A8MFP4"/>
<protein>
    <submittedName>
        <fullName evidence="2">PHP domain protein</fullName>
    </submittedName>
</protein>
<keyword evidence="3" id="KW-1185">Reference proteome</keyword>
<dbReference type="CDD" id="cd07438">
    <property type="entry name" value="PHP_HisPPase_AMP"/>
    <property type="match status" value="1"/>
</dbReference>
<dbReference type="eggNOG" id="COG0613">
    <property type="taxonomic scope" value="Bacteria"/>
</dbReference>
<dbReference type="PANTHER" id="PTHR42924:SF3">
    <property type="entry name" value="POLYMERASE_HISTIDINOL PHOSPHATASE N-TERMINAL DOMAIN-CONTAINING PROTEIN"/>
    <property type="match status" value="1"/>
</dbReference>
<dbReference type="STRING" id="350688.Clos_0115"/>
<dbReference type="SUPFAM" id="SSF89550">
    <property type="entry name" value="PHP domain-like"/>
    <property type="match status" value="1"/>
</dbReference>
<dbReference type="Pfam" id="PF02811">
    <property type="entry name" value="PHP"/>
    <property type="match status" value="1"/>
</dbReference>
<dbReference type="SMART" id="SM00481">
    <property type="entry name" value="POLIIIAc"/>
    <property type="match status" value="1"/>
</dbReference>
<proteinExistence type="predicted"/>
<dbReference type="InterPro" id="IPR003141">
    <property type="entry name" value="Pol/His_phosphatase_N"/>
</dbReference>
<dbReference type="InterPro" id="IPR004013">
    <property type="entry name" value="PHP_dom"/>
</dbReference>